<keyword evidence="3" id="KW-1185">Reference proteome</keyword>
<protein>
    <recommendedName>
        <fullName evidence="4">DoxX-like protein</fullName>
    </recommendedName>
</protein>
<evidence type="ECO:0000313" key="2">
    <source>
        <dbReference type="EMBL" id="MCF1715084.1"/>
    </source>
</evidence>
<name>A0ABS9BIR4_9BACT</name>
<evidence type="ECO:0000313" key="3">
    <source>
        <dbReference type="Proteomes" id="UP001200145"/>
    </source>
</evidence>
<gene>
    <name evidence="2" type="ORF">L0U88_10650</name>
</gene>
<keyword evidence="1" id="KW-1133">Transmembrane helix</keyword>
<sequence length="135" mass="14949">MKQIHFLAAFLGGSIFVFGILKFIDPFRSWYQTQISSSGLGTAAYWLGIIGEIGVGAMLLLTVINRKKFSSEKIRFMGVTSASLLVLMMATGMYVHLHPAVPAAVLPLKIKPPYIPAFFLLAALIHIRLLMRQIK</sequence>
<dbReference type="Proteomes" id="UP001200145">
    <property type="component" value="Unassembled WGS sequence"/>
</dbReference>
<keyword evidence="1" id="KW-0472">Membrane</keyword>
<evidence type="ECO:0000256" key="1">
    <source>
        <dbReference type="SAM" id="Phobius"/>
    </source>
</evidence>
<feature type="transmembrane region" description="Helical" evidence="1">
    <location>
        <begin position="114"/>
        <end position="131"/>
    </location>
</feature>
<evidence type="ECO:0008006" key="4">
    <source>
        <dbReference type="Google" id="ProtNLM"/>
    </source>
</evidence>
<accession>A0ABS9BIR4</accession>
<feature type="transmembrane region" description="Helical" evidence="1">
    <location>
        <begin position="76"/>
        <end position="94"/>
    </location>
</feature>
<organism evidence="2 3">
    <name type="scientific">Flavihumibacter fluminis</name>
    <dbReference type="NCBI Taxonomy" id="2909236"/>
    <lineage>
        <taxon>Bacteria</taxon>
        <taxon>Pseudomonadati</taxon>
        <taxon>Bacteroidota</taxon>
        <taxon>Chitinophagia</taxon>
        <taxon>Chitinophagales</taxon>
        <taxon>Chitinophagaceae</taxon>
        <taxon>Flavihumibacter</taxon>
    </lineage>
</organism>
<comment type="caution">
    <text evidence="2">The sequence shown here is derived from an EMBL/GenBank/DDBJ whole genome shotgun (WGS) entry which is preliminary data.</text>
</comment>
<keyword evidence="1" id="KW-0812">Transmembrane</keyword>
<feature type="transmembrane region" description="Helical" evidence="1">
    <location>
        <begin position="7"/>
        <end position="24"/>
    </location>
</feature>
<dbReference type="RefSeq" id="WP_234866034.1">
    <property type="nucleotide sequence ID" value="NZ_JAKEVY010000002.1"/>
</dbReference>
<dbReference type="EMBL" id="JAKEVY010000002">
    <property type="protein sequence ID" value="MCF1715084.1"/>
    <property type="molecule type" value="Genomic_DNA"/>
</dbReference>
<proteinExistence type="predicted"/>
<feature type="transmembrane region" description="Helical" evidence="1">
    <location>
        <begin position="44"/>
        <end position="64"/>
    </location>
</feature>
<reference evidence="2 3" key="1">
    <citation type="submission" date="2022-01" db="EMBL/GenBank/DDBJ databases">
        <title>Flavihumibacter sp. nov., isolated from sediment of a river.</title>
        <authorList>
            <person name="Liu H."/>
        </authorList>
    </citation>
    <scope>NUCLEOTIDE SEQUENCE [LARGE SCALE GENOMIC DNA]</scope>
    <source>
        <strain evidence="2 3">RY-1</strain>
    </source>
</reference>